<comment type="caution">
    <text evidence="8">The sequence shown here is derived from an EMBL/GenBank/DDBJ whole genome shotgun (WGS) entry which is preliminary data.</text>
</comment>
<evidence type="ECO:0000313" key="9">
    <source>
        <dbReference type="Proteomes" id="UP000620104"/>
    </source>
</evidence>
<name>A0A8H3YGA7_9TREE</name>
<accession>A0A8H3YGA7</accession>
<evidence type="ECO:0000256" key="4">
    <source>
        <dbReference type="ARBA" id="ARBA00023242"/>
    </source>
</evidence>
<keyword evidence="2" id="KW-0238">DNA-binding</keyword>
<feature type="compositionally biased region" description="Basic and acidic residues" evidence="5">
    <location>
        <begin position="175"/>
        <end position="188"/>
    </location>
</feature>
<dbReference type="AlphaFoldDB" id="A0A8H3YGA7"/>
<dbReference type="InterPro" id="IPR041499">
    <property type="entry name" value="Tfc1/Sfc1_N"/>
</dbReference>
<dbReference type="PANTHER" id="PTHR13230:SF5">
    <property type="entry name" value="GENERAL TRANSCRIPTION FACTOR 3C POLYPEPTIDE 5"/>
    <property type="match status" value="1"/>
</dbReference>
<dbReference type="GO" id="GO:0006384">
    <property type="term" value="P:transcription initiation at RNA polymerase III promoter"/>
    <property type="evidence" value="ECO:0007669"/>
    <property type="project" value="InterPro"/>
</dbReference>
<dbReference type="PANTHER" id="PTHR13230">
    <property type="entry name" value="GENERAL TRANSCRIPTION FACTOR IIIC, POLYPEPTIDE 5"/>
    <property type="match status" value="1"/>
</dbReference>
<comment type="subcellular location">
    <subcellularLocation>
        <location evidence="1">Nucleus</location>
    </subcellularLocation>
</comment>
<sequence>MSHLLFASDQLVSAHASHESQIPSYATDSPSGRPASYASVTSDRFTLVDPHEMDIDDSHDPQATPAPAMTTKNTAPVSRLSKAPFNSIEFPGPISQNPASLNKALESLGTQKAIDACFNRATRMLELKYDVQDYWSHPIVGESVPIQRLVLKVTRRKRKLRSAKNPGLDAQDGTRTGEESRERGHLPIDNEGNSTHAAHGVFKAEVAGVVKSTVRFRAMADYRYTPDVTARIPRLIEALRSADPQFLMEFDFQDSEMPRIISNNATALDPSIGGQEQLNRQLVASDAHTDSAIEYKSTMPTLPPPMFSRQVAPHAFLYQANPSSKVVSYMHPVSGEEYQRLINTNRAKTYAVMAIRFDEDNVPTEPPAEIKLAGKKLEKSLLEKLQNVMAQRPMWARVALLNQFTTEEVKLLDSKKAFIPYCAYTYQDGFLRELLVRFGYDPRKDPESYLYQKVHFRITSRGLGGARMRFRRHIDADFVAEQSVGGAAKDGYKSHVFDGKHLHRSEATFQLVDITDNQLYNLIRDPVARKATIDPNYGWYQPEQLNAIKAIVRRKWLALSEDRICSDEDCYDLVEEFYSRKPPSRPTEETPHGGRPKGGGGYMAGEIPTNTITQSTSKKDKWKRKAVARLPATAEDVTAARLQETLDREQREVIQARFRDEADGHSTI</sequence>
<evidence type="ECO:0000313" key="8">
    <source>
        <dbReference type="EMBL" id="GHJ88630.1"/>
    </source>
</evidence>
<keyword evidence="3" id="KW-0804">Transcription</keyword>
<dbReference type="InterPro" id="IPR042536">
    <property type="entry name" value="TFIIIC_tauA_Sfc1"/>
</dbReference>
<protein>
    <submittedName>
        <fullName evidence="8">Uncharacterized protein</fullName>
    </submittedName>
</protein>
<evidence type="ECO:0000256" key="2">
    <source>
        <dbReference type="ARBA" id="ARBA00023125"/>
    </source>
</evidence>
<feature type="compositionally biased region" description="Basic and acidic residues" evidence="5">
    <location>
        <begin position="51"/>
        <end position="60"/>
    </location>
</feature>
<organism evidence="8 9">
    <name type="scientific">Naganishia liquefaciens</name>
    <dbReference type="NCBI Taxonomy" id="104408"/>
    <lineage>
        <taxon>Eukaryota</taxon>
        <taxon>Fungi</taxon>
        <taxon>Dikarya</taxon>
        <taxon>Basidiomycota</taxon>
        <taxon>Agaricomycotina</taxon>
        <taxon>Tremellomycetes</taxon>
        <taxon>Filobasidiales</taxon>
        <taxon>Filobasidiaceae</taxon>
        <taxon>Naganishia</taxon>
    </lineage>
</organism>
<dbReference type="InterPro" id="IPR019136">
    <property type="entry name" value="TF_IIIC_su-5_HTH"/>
</dbReference>
<feature type="domain" description="Transcription factor IIIC subunit Tfc1/Sfc1 triple barrel" evidence="7">
    <location>
        <begin position="87"/>
        <end position="224"/>
    </location>
</feature>
<evidence type="ECO:0000259" key="6">
    <source>
        <dbReference type="Pfam" id="PF09734"/>
    </source>
</evidence>
<dbReference type="GO" id="GO:0001003">
    <property type="term" value="F:RNA polymerase III type 2 promoter sequence-specific DNA binding"/>
    <property type="evidence" value="ECO:0007669"/>
    <property type="project" value="TreeGrafter"/>
</dbReference>
<feature type="region of interest" description="Disordered" evidence="5">
    <location>
        <begin position="160"/>
        <end position="195"/>
    </location>
</feature>
<dbReference type="Pfam" id="PF17682">
    <property type="entry name" value="Tau95_N"/>
    <property type="match status" value="1"/>
</dbReference>
<gene>
    <name evidence="8" type="ORF">NliqN6_5032</name>
</gene>
<dbReference type="Pfam" id="PF09734">
    <property type="entry name" value="Tau95"/>
    <property type="match status" value="1"/>
</dbReference>
<dbReference type="GO" id="GO:0001002">
    <property type="term" value="F:RNA polymerase III type 1 promoter sequence-specific DNA binding"/>
    <property type="evidence" value="ECO:0007669"/>
    <property type="project" value="TreeGrafter"/>
</dbReference>
<feature type="region of interest" description="Disordered" evidence="5">
    <location>
        <begin position="580"/>
        <end position="623"/>
    </location>
</feature>
<dbReference type="OrthoDB" id="5598268at2759"/>
<keyword evidence="9" id="KW-1185">Reference proteome</keyword>
<dbReference type="GO" id="GO:0000127">
    <property type="term" value="C:transcription factor TFIIIC complex"/>
    <property type="evidence" value="ECO:0007669"/>
    <property type="project" value="InterPro"/>
</dbReference>
<dbReference type="Gene3D" id="3.30.200.160">
    <property type="entry name" value="TFIIIC, subcomplex tauA, subunit Sfc1, barrel domain"/>
    <property type="match status" value="1"/>
</dbReference>
<feature type="region of interest" description="Disordered" evidence="5">
    <location>
        <begin position="51"/>
        <end position="75"/>
    </location>
</feature>
<evidence type="ECO:0000259" key="7">
    <source>
        <dbReference type="Pfam" id="PF17682"/>
    </source>
</evidence>
<dbReference type="InterPro" id="IPR040454">
    <property type="entry name" value="TF_IIIC_Tfc1/Sfc1"/>
</dbReference>
<dbReference type="EMBL" id="BLZA01000030">
    <property type="protein sequence ID" value="GHJ88630.1"/>
    <property type="molecule type" value="Genomic_DNA"/>
</dbReference>
<evidence type="ECO:0000256" key="5">
    <source>
        <dbReference type="SAM" id="MobiDB-lite"/>
    </source>
</evidence>
<feature type="compositionally biased region" description="Polar residues" evidence="5">
    <location>
        <begin position="19"/>
        <end position="30"/>
    </location>
</feature>
<dbReference type="Proteomes" id="UP000620104">
    <property type="component" value="Unassembled WGS sequence"/>
</dbReference>
<reference evidence="8" key="1">
    <citation type="submission" date="2020-07" db="EMBL/GenBank/DDBJ databases">
        <title>Draft Genome Sequence of a Deep-Sea Yeast, Naganishia (Cryptococcus) liquefaciens strain N6.</title>
        <authorList>
            <person name="Han Y.W."/>
            <person name="Kajitani R."/>
            <person name="Morimoto H."/>
            <person name="Parhat M."/>
            <person name="Tsubouchi H."/>
            <person name="Bakenova O."/>
            <person name="Ogata M."/>
            <person name="Argunhan B."/>
            <person name="Aoki R."/>
            <person name="Kajiwara S."/>
            <person name="Itoh T."/>
            <person name="Iwasaki H."/>
        </authorList>
    </citation>
    <scope>NUCLEOTIDE SEQUENCE</scope>
    <source>
        <strain evidence="8">N6</strain>
    </source>
</reference>
<feature type="region of interest" description="Disordered" evidence="5">
    <location>
        <begin position="17"/>
        <end position="39"/>
    </location>
</feature>
<evidence type="ECO:0000256" key="1">
    <source>
        <dbReference type="ARBA" id="ARBA00004123"/>
    </source>
</evidence>
<keyword evidence="4" id="KW-0539">Nucleus</keyword>
<feature type="domain" description="Transcription factor IIIC subunit 5 HTH" evidence="6">
    <location>
        <begin position="302"/>
        <end position="457"/>
    </location>
</feature>
<dbReference type="GO" id="GO:0005634">
    <property type="term" value="C:nucleus"/>
    <property type="evidence" value="ECO:0007669"/>
    <property type="project" value="UniProtKB-SubCell"/>
</dbReference>
<evidence type="ECO:0000256" key="3">
    <source>
        <dbReference type="ARBA" id="ARBA00023163"/>
    </source>
</evidence>
<proteinExistence type="predicted"/>